<dbReference type="RefSeq" id="WP_100235577.1">
    <property type="nucleotide sequence ID" value="NZ_PGVG01000037.1"/>
</dbReference>
<dbReference type="SUPFAM" id="SSF56925">
    <property type="entry name" value="OMPA-like"/>
    <property type="match status" value="1"/>
</dbReference>
<dbReference type="GO" id="GO:0009279">
    <property type="term" value="C:cell outer membrane"/>
    <property type="evidence" value="ECO:0007669"/>
    <property type="project" value="UniProtKB-SubCell"/>
</dbReference>
<protein>
    <submittedName>
        <fullName evidence="8">Porin family protein</fullName>
    </submittedName>
</protein>
<dbReference type="InterPro" id="IPR051692">
    <property type="entry name" value="OMP-like"/>
</dbReference>
<evidence type="ECO:0000256" key="6">
    <source>
        <dbReference type="SAM" id="SignalP"/>
    </source>
</evidence>
<evidence type="ECO:0000256" key="5">
    <source>
        <dbReference type="ARBA" id="ARBA00038306"/>
    </source>
</evidence>
<dbReference type="AlphaFoldDB" id="A0A2M8R0T6"/>
<gene>
    <name evidence="8" type="ORF">CVM73_31120</name>
</gene>
<accession>A0A2M8R0T6</accession>
<evidence type="ECO:0000256" key="4">
    <source>
        <dbReference type="ARBA" id="ARBA00023237"/>
    </source>
</evidence>
<comment type="caution">
    <text evidence="8">The sequence shown here is derived from an EMBL/GenBank/DDBJ whole genome shotgun (WGS) entry which is preliminary data.</text>
</comment>
<evidence type="ECO:0000256" key="3">
    <source>
        <dbReference type="ARBA" id="ARBA00023136"/>
    </source>
</evidence>
<evidence type="ECO:0000313" key="9">
    <source>
        <dbReference type="Proteomes" id="UP000231194"/>
    </source>
</evidence>
<name>A0A2M8R0T6_9BRAD</name>
<dbReference type="OrthoDB" id="8016903at2"/>
<dbReference type="InterPro" id="IPR027385">
    <property type="entry name" value="Beta-barrel_OMP"/>
</dbReference>
<keyword evidence="4" id="KW-0998">Cell outer membrane</keyword>
<reference evidence="8 9" key="1">
    <citation type="submission" date="2017-11" db="EMBL/GenBank/DDBJ databases">
        <title>Bradyrhizobium forestalis sp. nov., an efficient nitrogen-fixing bacterium isolated from nodules of forest legume species in the Amazon.</title>
        <authorList>
            <person name="Costa E.M."/>
            <person name="Guimaraes A."/>
            <person name="Carvalho T.S."/>
            <person name="Rodrigues T.L."/>
            <person name="Ribeiro P.R.A."/>
            <person name="Lebbe L."/>
            <person name="Willems A."/>
            <person name="Moreira F.M.S."/>
        </authorList>
    </citation>
    <scope>NUCLEOTIDE SEQUENCE [LARGE SCALE GENOMIC DNA]</scope>
    <source>
        <strain evidence="8 9">INPA54B</strain>
    </source>
</reference>
<keyword evidence="3" id="KW-0472">Membrane</keyword>
<sequence>MKKILILTASIGALGAAAPSFGTDLAGQPVKVKAPLLPVAAPIIDWSGYYIGVNGGWGTSHNCWDFNGVTPEGCHNSTGGTIGGQIGYRWQIFNMVYGIEGQGNWADFSGSNVSTAFPANTVGTTTDAFGLLTGHIGYAFNAVLLYGKGGAAVTSNNYVLNSVASGAELANSNDVRWGGVLGAGAEVSLTPTWSAGVEYNHLFMQRSNISFPGFLGTDRAHQDIDLITARLNYKFGSPFAKY</sequence>
<keyword evidence="9" id="KW-1185">Reference proteome</keyword>
<dbReference type="InterPro" id="IPR011250">
    <property type="entry name" value="OMP/PagP_B-barrel"/>
</dbReference>
<feature type="domain" description="Outer membrane protein beta-barrel" evidence="7">
    <location>
        <begin position="45"/>
        <end position="235"/>
    </location>
</feature>
<evidence type="ECO:0000259" key="7">
    <source>
        <dbReference type="Pfam" id="PF13505"/>
    </source>
</evidence>
<dbReference type="PANTHER" id="PTHR34001">
    <property type="entry name" value="BLL7405 PROTEIN"/>
    <property type="match status" value="1"/>
</dbReference>
<evidence type="ECO:0000256" key="1">
    <source>
        <dbReference type="ARBA" id="ARBA00004442"/>
    </source>
</evidence>
<evidence type="ECO:0000256" key="2">
    <source>
        <dbReference type="ARBA" id="ARBA00022729"/>
    </source>
</evidence>
<comment type="similarity">
    <text evidence="5">Belongs to the Omp25/RopB family.</text>
</comment>
<feature type="chain" id="PRO_5014792719" evidence="6">
    <location>
        <begin position="23"/>
        <end position="242"/>
    </location>
</feature>
<dbReference type="Proteomes" id="UP000231194">
    <property type="component" value="Unassembled WGS sequence"/>
</dbReference>
<comment type="subcellular location">
    <subcellularLocation>
        <location evidence="1">Cell outer membrane</location>
    </subcellularLocation>
</comment>
<dbReference type="EMBL" id="PGVG01000037">
    <property type="protein sequence ID" value="PJG51422.1"/>
    <property type="molecule type" value="Genomic_DNA"/>
</dbReference>
<keyword evidence="2 6" id="KW-0732">Signal</keyword>
<evidence type="ECO:0000313" key="8">
    <source>
        <dbReference type="EMBL" id="PJG51422.1"/>
    </source>
</evidence>
<dbReference type="Pfam" id="PF13505">
    <property type="entry name" value="OMP_b-brl"/>
    <property type="match status" value="1"/>
</dbReference>
<proteinExistence type="inferred from homology"/>
<feature type="signal peptide" evidence="6">
    <location>
        <begin position="1"/>
        <end position="22"/>
    </location>
</feature>
<dbReference type="PANTHER" id="PTHR34001:SF3">
    <property type="entry name" value="BLL7405 PROTEIN"/>
    <property type="match status" value="1"/>
</dbReference>
<organism evidence="8 9">
    <name type="scientific">Bradyrhizobium forestalis</name>
    <dbReference type="NCBI Taxonomy" id="1419263"/>
    <lineage>
        <taxon>Bacteria</taxon>
        <taxon>Pseudomonadati</taxon>
        <taxon>Pseudomonadota</taxon>
        <taxon>Alphaproteobacteria</taxon>
        <taxon>Hyphomicrobiales</taxon>
        <taxon>Nitrobacteraceae</taxon>
        <taxon>Bradyrhizobium</taxon>
    </lineage>
</organism>
<dbReference type="Gene3D" id="2.40.160.20">
    <property type="match status" value="1"/>
</dbReference>